<dbReference type="OrthoDB" id="9940233at2759"/>
<evidence type="ECO:0000313" key="5">
    <source>
        <dbReference type="Proteomes" id="UP000186698"/>
    </source>
</evidence>
<feature type="transmembrane region" description="Helical" evidence="3">
    <location>
        <begin position="172"/>
        <end position="196"/>
    </location>
</feature>
<name>A0A8J0VBJ0_XENLA</name>
<reference evidence="6" key="1">
    <citation type="submission" date="2025-08" db="UniProtKB">
        <authorList>
            <consortium name="RefSeq"/>
        </authorList>
    </citation>
    <scope>IDENTIFICATION</scope>
    <source>
        <strain evidence="6">J_2021</strain>
        <tissue evidence="6">Erythrocytes</tissue>
    </source>
</reference>
<dbReference type="PANTHER" id="PTHR15264">
    <property type="entry name" value="PROGRAMMED CELL DEATH PROTEIN 1"/>
    <property type="match status" value="1"/>
</dbReference>
<dbReference type="Pfam" id="PF00047">
    <property type="entry name" value="ig"/>
    <property type="match status" value="1"/>
</dbReference>
<evidence type="ECO:0000256" key="1">
    <source>
        <dbReference type="ARBA" id="ARBA00023319"/>
    </source>
</evidence>
<dbReference type="GO" id="GO:0050777">
    <property type="term" value="P:negative regulation of immune response"/>
    <property type="evidence" value="ECO:0007669"/>
    <property type="project" value="InterPro"/>
</dbReference>
<keyword evidence="1" id="KW-0393">Immunoglobulin domain</keyword>
<dbReference type="GO" id="GO:0016020">
    <property type="term" value="C:membrane"/>
    <property type="evidence" value="ECO:0007669"/>
    <property type="project" value="InterPro"/>
</dbReference>
<dbReference type="Xenbase" id="XB-GENE-22167972">
    <property type="gene designation" value="pdcd1.L"/>
</dbReference>
<dbReference type="AGR" id="Xenbase:XB-GENE-22167972"/>
<proteinExistence type="predicted"/>
<keyword evidence="3" id="KW-0472">Membrane</keyword>
<protein>
    <submittedName>
        <fullName evidence="6">Programmed cell death protein 1</fullName>
    </submittedName>
</protein>
<dbReference type="InterPro" id="IPR013783">
    <property type="entry name" value="Ig-like_fold"/>
</dbReference>
<evidence type="ECO:0000259" key="4">
    <source>
        <dbReference type="PROSITE" id="PS50835"/>
    </source>
</evidence>
<keyword evidence="3" id="KW-0812">Transmembrane</keyword>
<evidence type="ECO:0000313" key="6">
    <source>
        <dbReference type="RefSeq" id="XP_018119074.1"/>
    </source>
</evidence>
<dbReference type="SUPFAM" id="SSF48726">
    <property type="entry name" value="Immunoglobulin"/>
    <property type="match status" value="1"/>
</dbReference>
<dbReference type="InterPro" id="IPR042379">
    <property type="entry name" value="PDCD1"/>
</dbReference>
<dbReference type="PROSITE" id="PS50835">
    <property type="entry name" value="IG_LIKE"/>
    <property type="match status" value="1"/>
</dbReference>
<gene>
    <name evidence="6 7" type="primary">pdcd1.L</name>
</gene>
<keyword evidence="3" id="KW-1133">Transmembrane helix</keyword>
<evidence type="ECO:0000313" key="7">
    <source>
        <dbReference type="Xenbase" id="XB-GENE-22167972"/>
    </source>
</evidence>
<accession>A0A8J0VBJ0</accession>
<feature type="domain" description="Ig-like" evidence="4">
    <location>
        <begin position="35"/>
        <end position="145"/>
    </location>
</feature>
<dbReference type="InterPro" id="IPR013151">
    <property type="entry name" value="Immunoglobulin_dom"/>
</dbReference>
<dbReference type="InterPro" id="IPR036179">
    <property type="entry name" value="Ig-like_dom_sf"/>
</dbReference>
<evidence type="ECO:0000256" key="3">
    <source>
        <dbReference type="SAM" id="Phobius"/>
    </source>
</evidence>
<dbReference type="SMART" id="SM00409">
    <property type="entry name" value="IG"/>
    <property type="match status" value="1"/>
</dbReference>
<dbReference type="GeneID" id="108716960"/>
<dbReference type="InterPro" id="IPR003599">
    <property type="entry name" value="Ig_sub"/>
</dbReference>
<dbReference type="InterPro" id="IPR007110">
    <property type="entry name" value="Ig-like_dom"/>
</dbReference>
<dbReference type="AlphaFoldDB" id="A0A8J0VBJ0"/>
<sequence>MNYSPALSATLMSVERVFLIISSICVITILGHAPPEGVILFEHLPSEHHLSPGKTAVFICNISALNYDPTDINWSKTHNNNTYKIADLKSFKGTDRIHININRTSRIAELHIRNLTVNDSGEYHCELLNVTGNSKIMLSNRSRLNVTGVKEIAMTVTESTNQSSTKTDTVKVAVAISASIVLILLLLICASLLVWFKKRNKTPQTHLKHLDPSSNQVAECSASPAQHIQEKPSQDPEVFTVDYGVLAFPNNRPCRRSAELCTLEQVEYATIMFPQGTPSMGERRGKDAAYTHSPRVCRD</sequence>
<organism evidence="5 6">
    <name type="scientific">Xenopus laevis</name>
    <name type="common">African clawed frog</name>
    <dbReference type="NCBI Taxonomy" id="8355"/>
    <lineage>
        <taxon>Eukaryota</taxon>
        <taxon>Metazoa</taxon>
        <taxon>Chordata</taxon>
        <taxon>Craniata</taxon>
        <taxon>Vertebrata</taxon>
        <taxon>Euteleostomi</taxon>
        <taxon>Amphibia</taxon>
        <taxon>Batrachia</taxon>
        <taxon>Anura</taxon>
        <taxon>Pipoidea</taxon>
        <taxon>Pipidae</taxon>
        <taxon>Xenopodinae</taxon>
        <taxon>Xenopus</taxon>
        <taxon>Xenopus</taxon>
    </lineage>
</organism>
<feature type="region of interest" description="Disordered" evidence="2">
    <location>
        <begin position="277"/>
        <end position="299"/>
    </location>
</feature>
<keyword evidence="5" id="KW-1185">Reference proteome</keyword>
<dbReference type="RefSeq" id="XP_018119074.1">
    <property type="nucleotide sequence ID" value="XM_018263585.2"/>
</dbReference>
<dbReference type="Proteomes" id="UP000186698">
    <property type="component" value="Chromosome 5L"/>
</dbReference>
<dbReference type="KEGG" id="xla:108716960"/>
<dbReference type="Gene3D" id="2.60.40.10">
    <property type="entry name" value="Immunoglobulins"/>
    <property type="match status" value="1"/>
</dbReference>
<evidence type="ECO:0000256" key="2">
    <source>
        <dbReference type="SAM" id="MobiDB-lite"/>
    </source>
</evidence>
<dbReference type="PANTHER" id="PTHR15264:SF2">
    <property type="entry name" value="PROGRAMMED CELL DEATH PROTEIN 1"/>
    <property type="match status" value="1"/>
</dbReference>
<dbReference type="CTD" id="108716960"/>